<dbReference type="HOGENOM" id="CLU_1508794_0_0_10"/>
<gene>
    <name evidence="1" type="ordered locus">Lbys_3590</name>
</gene>
<evidence type="ECO:0000313" key="2">
    <source>
        <dbReference type="Proteomes" id="UP000007435"/>
    </source>
</evidence>
<keyword evidence="2" id="KW-1185">Reference proteome</keyword>
<accession>E4RZU6</accession>
<sequence length="178" mass="20502">MNALLTILSLIGFLIFFVYAYLDISRKRAIFQMQRLVDNFEFYLINQRGINKDEIFQLLTTMKRISANPESLDIQILIMSKKVAEVEGNLSRDLILVDKAINGLNDDLLKIYNDFNTEADRIIGMSLLKPDFIFFILPLLFSAFFKYGTETVAKAIKEYKFLLSNDEAVIYSGLRSVC</sequence>
<protein>
    <submittedName>
        <fullName evidence="1">Uncharacterized protein</fullName>
    </submittedName>
</protein>
<name>E4RZU6_LEAB4</name>
<dbReference type="EMBL" id="CP002305">
    <property type="protein sequence ID" value="ADQ19238.1"/>
    <property type="molecule type" value="Genomic_DNA"/>
</dbReference>
<reference key="1">
    <citation type="submission" date="2010-11" db="EMBL/GenBank/DDBJ databases">
        <title>The complete genome of Leadbetterella byssophila DSM 17132.</title>
        <authorList>
            <consortium name="US DOE Joint Genome Institute (JGI-PGF)"/>
            <person name="Lucas S."/>
            <person name="Copeland A."/>
            <person name="Lapidus A."/>
            <person name="Glavina del Rio T."/>
            <person name="Dalin E."/>
            <person name="Tice H."/>
            <person name="Bruce D."/>
            <person name="Goodwin L."/>
            <person name="Pitluck S."/>
            <person name="Kyrpides N."/>
            <person name="Mavromatis K."/>
            <person name="Ivanova N."/>
            <person name="Teshima H."/>
            <person name="Brettin T."/>
            <person name="Detter J.C."/>
            <person name="Han C."/>
            <person name="Tapia R."/>
            <person name="Land M."/>
            <person name="Hauser L."/>
            <person name="Markowitz V."/>
            <person name="Cheng J.-F."/>
            <person name="Hugenholtz P."/>
            <person name="Woyke T."/>
            <person name="Wu D."/>
            <person name="Tindall B."/>
            <person name="Pomrenke H.G."/>
            <person name="Brambilla E."/>
            <person name="Klenk H.-P."/>
            <person name="Eisen J.A."/>
        </authorList>
    </citation>
    <scope>NUCLEOTIDE SEQUENCE [LARGE SCALE GENOMIC DNA]</scope>
    <source>
        <strain>DSM 17132</strain>
    </source>
</reference>
<proteinExistence type="predicted"/>
<reference evidence="1 2" key="2">
    <citation type="journal article" date="2011" name="Stand. Genomic Sci.">
        <title>Complete genome sequence of Leadbetterella byssophila type strain (4M15).</title>
        <authorList>
            <person name="Abt B."/>
            <person name="Teshima H."/>
            <person name="Lucas S."/>
            <person name="Lapidus A."/>
            <person name="Del Rio T.G."/>
            <person name="Nolan M."/>
            <person name="Tice H."/>
            <person name="Cheng J.F."/>
            <person name="Pitluck S."/>
            <person name="Liolios K."/>
            <person name="Pagani I."/>
            <person name="Ivanova N."/>
            <person name="Mavromatis K."/>
            <person name="Pati A."/>
            <person name="Tapia R."/>
            <person name="Han C."/>
            <person name="Goodwin L."/>
            <person name="Chen A."/>
            <person name="Palaniappan K."/>
            <person name="Land M."/>
            <person name="Hauser L."/>
            <person name="Chang Y.J."/>
            <person name="Jeffries C.D."/>
            <person name="Rohde M."/>
            <person name="Goker M."/>
            <person name="Tindall B.J."/>
            <person name="Detter J.C."/>
            <person name="Woyke T."/>
            <person name="Bristow J."/>
            <person name="Eisen J.A."/>
            <person name="Markowitz V."/>
            <person name="Hugenholtz P."/>
            <person name="Klenk H.P."/>
            <person name="Kyrpides N.C."/>
        </authorList>
    </citation>
    <scope>NUCLEOTIDE SEQUENCE [LARGE SCALE GENOMIC DNA]</scope>
    <source>
        <strain evidence="2">DSM 17132 / JCM 16389 / KACC 11308 / NBRC 106382 / 4M15</strain>
    </source>
</reference>
<evidence type="ECO:0000313" key="1">
    <source>
        <dbReference type="EMBL" id="ADQ19238.1"/>
    </source>
</evidence>
<organism evidence="1 2">
    <name type="scientific">Leadbetterella byssophila (strain DSM 17132 / JCM 16389 / KACC 11308 / NBRC 106382 / 4M15)</name>
    <dbReference type="NCBI Taxonomy" id="649349"/>
    <lineage>
        <taxon>Bacteria</taxon>
        <taxon>Pseudomonadati</taxon>
        <taxon>Bacteroidota</taxon>
        <taxon>Cytophagia</taxon>
        <taxon>Cytophagales</taxon>
        <taxon>Leadbetterellaceae</taxon>
        <taxon>Leadbetterella</taxon>
    </lineage>
</organism>
<dbReference type="KEGG" id="lby:Lbys_3590"/>
<dbReference type="RefSeq" id="WP_013410259.1">
    <property type="nucleotide sequence ID" value="NC_014655.1"/>
</dbReference>
<dbReference type="Proteomes" id="UP000007435">
    <property type="component" value="Chromosome"/>
</dbReference>
<dbReference type="AlphaFoldDB" id="E4RZU6"/>